<reference evidence="39" key="1">
    <citation type="journal article" date="2011" name="Nat. Biotechnol.">
        <title>The genomic sequence of the Chinese hamster ovary (CHO)-K1 cell line.</title>
        <authorList>
            <person name="Xu X."/>
            <person name="Nagarajan H."/>
            <person name="Lewis N.E."/>
            <person name="Pan S."/>
            <person name="Cai Z."/>
            <person name="Liu X."/>
            <person name="Chen W."/>
            <person name="Xie M."/>
            <person name="Wang W."/>
            <person name="Hammond S."/>
            <person name="Andersen M.R."/>
            <person name="Neff N."/>
            <person name="Passarelli B."/>
            <person name="Koh W."/>
            <person name="Fan H.C."/>
            <person name="Wang J."/>
            <person name="Gui Y."/>
            <person name="Lee K.H."/>
            <person name="Betenbaugh M.J."/>
            <person name="Quake S.R."/>
            <person name="Famili I."/>
            <person name="Palsson B.O."/>
            <person name="Wang J."/>
        </authorList>
    </citation>
    <scope>NUCLEOTIDE SEQUENCE [LARGE SCALE GENOMIC DNA]</scope>
    <source>
        <strain evidence="39">CHO K1 cell line</strain>
    </source>
</reference>
<dbReference type="InterPro" id="IPR017977">
    <property type="entry name" value="ZP_dom_CS"/>
</dbReference>
<comment type="catalytic activity">
    <reaction evidence="25">
        <text>L-proline + NADP(+) = 1-pyrroline-2-carboxylate + NADPH + H(+)</text>
        <dbReference type="Rhea" id="RHEA:20317"/>
        <dbReference type="ChEBI" id="CHEBI:15378"/>
        <dbReference type="ChEBI" id="CHEBI:39785"/>
        <dbReference type="ChEBI" id="CHEBI:57783"/>
        <dbReference type="ChEBI" id="CHEBI:58349"/>
        <dbReference type="ChEBI" id="CHEBI:60039"/>
        <dbReference type="EC" id="1.5.1.1"/>
    </reaction>
    <physiologicalReaction direction="right-to-left" evidence="25">
        <dbReference type="Rhea" id="RHEA:20319"/>
    </physiologicalReaction>
</comment>
<comment type="subunit">
    <text evidence="33">Homodimer. Binds the thyroid hormone triiodothyronine (T3); T3 binding inhibits enzymatic activity.</text>
</comment>
<comment type="catalytic activity">
    <reaction evidence="29">
        <text>(S)-cystathionine ketimine + NADH + 2 H(+) = (3R,5S)-2,3,5,6,7-pentahydro-1,4-thiazepine-3,5-dicarboxylate + NAD(+)</text>
        <dbReference type="Rhea" id="RHEA:68032"/>
        <dbReference type="ChEBI" id="CHEBI:15378"/>
        <dbReference type="ChEBI" id="CHEBI:57540"/>
        <dbReference type="ChEBI" id="CHEBI:57945"/>
        <dbReference type="ChEBI" id="CHEBI:176808"/>
        <dbReference type="ChEBI" id="CHEBI:176810"/>
    </reaction>
    <physiologicalReaction direction="left-to-right" evidence="29">
        <dbReference type="Rhea" id="RHEA:68033"/>
    </physiologicalReaction>
</comment>
<dbReference type="Pfam" id="PF00100">
    <property type="entry name" value="Zona_pellucida"/>
    <property type="match status" value="1"/>
</dbReference>
<dbReference type="eggNOG" id="ENOG502QPI2">
    <property type="taxonomic scope" value="Eukaryota"/>
</dbReference>
<dbReference type="InParanoid" id="G3IEI7"/>
<gene>
    <name evidence="38" type="ORF">I79_022134</name>
</gene>
<evidence type="ECO:0000256" key="36">
    <source>
        <dbReference type="SAM" id="Phobius"/>
    </source>
</evidence>
<comment type="catalytic activity">
    <reaction evidence="24">
        <text>Delta(2)-thiazoline-2-carboxylate + NADPH + 2 H(+) = L-thiazolidine-2-carboxylate + NADP(+)</text>
        <dbReference type="Rhea" id="RHEA:68072"/>
        <dbReference type="ChEBI" id="CHEBI:15378"/>
        <dbReference type="ChEBI" id="CHEBI:57783"/>
        <dbReference type="ChEBI" id="CHEBI:58349"/>
        <dbReference type="ChEBI" id="CHEBI:176895"/>
        <dbReference type="ChEBI" id="CHEBI:176896"/>
    </reaction>
    <physiologicalReaction direction="left-to-right" evidence="24">
        <dbReference type="Rhea" id="RHEA:68073"/>
    </physiologicalReaction>
</comment>
<evidence type="ECO:0000256" key="19">
    <source>
        <dbReference type="ARBA" id="ARBA00042272"/>
    </source>
</evidence>
<evidence type="ECO:0000256" key="34">
    <source>
        <dbReference type="ARBA" id="ARBA00093598"/>
    </source>
</evidence>
<evidence type="ECO:0000256" key="23">
    <source>
        <dbReference type="ARBA" id="ARBA00093190"/>
    </source>
</evidence>
<dbReference type="GO" id="GO:0035804">
    <property type="term" value="F:structural constituent of egg coat"/>
    <property type="evidence" value="ECO:0007669"/>
    <property type="project" value="TreeGrafter"/>
</dbReference>
<dbReference type="EC" id="1.5.1.25" evidence="2"/>
<dbReference type="Pfam" id="PF02423">
    <property type="entry name" value="OCD_Mu_crystall"/>
    <property type="match status" value="1"/>
</dbReference>
<evidence type="ECO:0000256" key="9">
    <source>
        <dbReference type="ARBA" id="ARBA00022989"/>
    </source>
</evidence>
<dbReference type="InterPro" id="IPR003462">
    <property type="entry name" value="ODC_Mu_crystall"/>
</dbReference>
<evidence type="ECO:0000256" key="32">
    <source>
        <dbReference type="ARBA" id="ARBA00093273"/>
    </source>
</evidence>
<dbReference type="SMART" id="SM00241">
    <property type="entry name" value="ZP"/>
    <property type="match status" value="1"/>
</dbReference>
<accession>G3IEI7</accession>
<dbReference type="FunFam" id="2.60.40.3210:FF:000006">
    <property type="entry name" value="Zona pellucida sperm-binding protein 2"/>
    <property type="match status" value="1"/>
</dbReference>
<comment type="catalytic activity">
    <reaction evidence="31">
        <text>L-proline + NAD(+) = 1-pyrroline-2-carboxylate + NADH + H(+)</text>
        <dbReference type="Rhea" id="RHEA:20321"/>
        <dbReference type="ChEBI" id="CHEBI:15378"/>
        <dbReference type="ChEBI" id="CHEBI:39785"/>
        <dbReference type="ChEBI" id="CHEBI:57540"/>
        <dbReference type="ChEBI" id="CHEBI:57945"/>
        <dbReference type="ChEBI" id="CHEBI:60039"/>
        <dbReference type="EC" id="1.5.1.1"/>
    </reaction>
    <physiologicalReaction direction="right-to-left" evidence="31">
        <dbReference type="Rhea" id="RHEA:20323"/>
    </physiologicalReaction>
</comment>
<evidence type="ECO:0000256" key="1">
    <source>
        <dbReference type="ARBA" id="ARBA00004251"/>
    </source>
</evidence>
<comment type="catalytic activity">
    <reaction evidence="23">
        <text>L-pipecolate + NAD(+) = Delta(1)-piperideine-2-carboxylate + NADH + H(+)</text>
        <dbReference type="Rhea" id="RHEA:30807"/>
        <dbReference type="ChEBI" id="CHEBI:15378"/>
        <dbReference type="ChEBI" id="CHEBI:57540"/>
        <dbReference type="ChEBI" id="CHEBI:57945"/>
        <dbReference type="ChEBI" id="CHEBI:61185"/>
        <dbReference type="ChEBI" id="CHEBI:77631"/>
        <dbReference type="EC" id="1.5.1.1"/>
    </reaction>
    <physiologicalReaction direction="right-to-left" evidence="23">
        <dbReference type="Rhea" id="RHEA:30809"/>
    </physiologicalReaction>
</comment>
<dbReference type="AlphaFoldDB" id="G3IEI7"/>
<dbReference type="InterPro" id="IPR048290">
    <property type="entry name" value="ZP_chr"/>
</dbReference>
<evidence type="ECO:0000256" key="2">
    <source>
        <dbReference type="ARBA" id="ARBA00012883"/>
    </source>
</evidence>
<evidence type="ECO:0000256" key="4">
    <source>
        <dbReference type="ARBA" id="ARBA00022475"/>
    </source>
</evidence>
<keyword evidence="9 36" id="KW-1133">Transmembrane helix</keyword>
<dbReference type="GO" id="GO:0060468">
    <property type="term" value="P:prevention of polyspermy"/>
    <property type="evidence" value="ECO:0007669"/>
    <property type="project" value="TreeGrafter"/>
</dbReference>
<proteinExistence type="inferred from homology"/>
<dbReference type="PROSITE" id="PS00682">
    <property type="entry name" value="ZP_1"/>
    <property type="match status" value="1"/>
</dbReference>
<evidence type="ECO:0000256" key="27">
    <source>
        <dbReference type="ARBA" id="ARBA00093227"/>
    </source>
</evidence>
<keyword evidence="6" id="KW-0272">Extracellular matrix</keyword>
<dbReference type="Gene3D" id="3.40.50.720">
    <property type="entry name" value="NAD(P)-binding Rossmann-like Domain"/>
    <property type="match status" value="1"/>
</dbReference>
<dbReference type="GO" id="GO:0050241">
    <property type="term" value="F:pyrroline-2-carboxylate reductase activity"/>
    <property type="evidence" value="ECO:0007669"/>
    <property type="project" value="UniProtKB-EC"/>
</dbReference>
<dbReference type="EC" id="1.5.1.1" evidence="34"/>
<dbReference type="FunFam" id="2.60.40.4100:FF:000004">
    <property type="entry name" value="Zona pellucida sperm-binding protein 2"/>
    <property type="match status" value="1"/>
</dbReference>
<comment type="catalytic activity">
    <reaction evidence="30">
        <text>(3R)-1,4-thiomorpholine-3-carboxylate + NADP(+) = 3,4-dehydrothiomorpholine-3-carboxylate + NADPH + 2 H(+)</text>
        <dbReference type="Rhea" id="RHEA:12500"/>
        <dbReference type="ChEBI" id="CHEBI:15378"/>
        <dbReference type="ChEBI" id="CHEBI:57783"/>
        <dbReference type="ChEBI" id="CHEBI:58349"/>
        <dbReference type="ChEBI" id="CHEBI:58517"/>
        <dbReference type="ChEBI" id="CHEBI:176873"/>
        <dbReference type="EC" id="1.5.1.25"/>
    </reaction>
    <physiologicalReaction direction="right-to-left" evidence="30">
        <dbReference type="Rhea" id="RHEA:12502"/>
    </physiologicalReaction>
</comment>
<evidence type="ECO:0000256" key="6">
    <source>
        <dbReference type="ARBA" id="ARBA00022530"/>
    </source>
</evidence>
<evidence type="ECO:0000256" key="29">
    <source>
        <dbReference type="ARBA" id="ARBA00093250"/>
    </source>
</evidence>
<keyword evidence="7" id="KW-0165">Cleavage on pair of basic residues</keyword>
<dbReference type="PRINTS" id="PR00023">
    <property type="entry name" value="ZPELLUCIDA"/>
</dbReference>
<evidence type="ECO:0000256" key="7">
    <source>
        <dbReference type="ARBA" id="ARBA00022685"/>
    </source>
</evidence>
<evidence type="ECO:0000256" key="20">
    <source>
        <dbReference type="ARBA" id="ARBA00042572"/>
    </source>
</evidence>
<dbReference type="InterPro" id="IPR055355">
    <property type="entry name" value="ZP-C"/>
</dbReference>
<dbReference type="Proteomes" id="UP000001075">
    <property type="component" value="Unassembled WGS sequence"/>
</dbReference>
<comment type="subunit">
    <text evidence="22">Can form homopolymers that assemble into long fibers (in vitro). Polymers of ZP2 and ZP3 organized into long filaments cross-linked by ZP1 homodimers. Interacts with ZP3.</text>
</comment>
<dbReference type="PROSITE" id="PS51034">
    <property type="entry name" value="ZP_2"/>
    <property type="match status" value="1"/>
</dbReference>
<dbReference type="GO" id="GO:0035805">
    <property type="term" value="C:egg coat"/>
    <property type="evidence" value="ECO:0007669"/>
    <property type="project" value="UniProtKB-SubCell"/>
</dbReference>
<dbReference type="GO" id="GO:0005886">
    <property type="term" value="C:plasma membrane"/>
    <property type="evidence" value="ECO:0007669"/>
    <property type="project" value="UniProtKB-SubCell"/>
</dbReference>
<evidence type="ECO:0000256" key="21">
    <source>
        <dbReference type="ARBA" id="ARBA00046021"/>
    </source>
</evidence>
<evidence type="ECO:0000256" key="16">
    <source>
        <dbReference type="ARBA" id="ARBA00033420"/>
    </source>
</evidence>
<dbReference type="InterPro" id="IPR023401">
    <property type="entry name" value="ODC_N"/>
</dbReference>
<comment type="similarity">
    <text evidence="17">Belongs to the ZP domain family. ZPA subfamily.</text>
</comment>
<dbReference type="InterPro" id="IPR051148">
    <property type="entry name" value="Zona_Pellucida_Domain_gp"/>
</dbReference>
<dbReference type="GO" id="GO:0032190">
    <property type="term" value="F:acrosin binding"/>
    <property type="evidence" value="ECO:0007669"/>
    <property type="project" value="TreeGrafter"/>
</dbReference>
<keyword evidence="13" id="KW-0325">Glycoprotein</keyword>
<dbReference type="InterPro" id="IPR057636">
    <property type="entry name" value="Ig_ZP2_3rd"/>
</dbReference>
<dbReference type="InterPro" id="IPR055356">
    <property type="entry name" value="ZP-N"/>
</dbReference>
<dbReference type="STRING" id="10029.G3IEI7"/>
<dbReference type="PaxDb" id="10029-XP_007615158.1"/>
<keyword evidence="4" id="KW-1003">Cell membrane</keyword>
<dbReference type="SUPFAM" id="SSF51735">
    <property type="entry name" value="NAD(P)-binding Rossmann-fold domains"/>
    <property type="match status" value="1"/>
</dbReference>
<evidence type="ECO:0000256" key="11">
    <source>
        <dbReference type="ARBA" id="ARBA00023157"/>
    </source>
</evidence>
<keyword evidence="14" id="KW-0278">Fertilization</keyword>
<evidence type="ECO:0000256" key="15">
    <source>
        <dbReference type="ARBA" id="ARBA00024183"/>
    </source>
</evidence>
<keyword evidence="8 36" id="KW-0812">Transmembrane</keyword>
<sequence>MPAYSAAEDALTTKLVTFYEGHSNTSTIPSHQASVLLFEPSNGSLLAVMDGNVITAKRTAAVSAIATKFLKPPDSDVLCILGAGVQAYSHYEIFTEQFSFKEVRIWNRTRENAEKFASTVQGDVRVCSSVQEAVTGADVIITVTMATEPILFGDWVKPGAHINAVGASRPDWRELDDELMKQAVLYVDSREAALKESGDVLLSGADIFAELGEVVSGVKPAHCEKTTVFKSLDTSGDKILNCTYALDSEKLIMKFPYEPCATSVFGGYQVTIRVQDNSTDIKSGMHHFSCPFMKTEIHEVSEVVVCTKDFVSQGSSRLSTVELQLLFSIPGQKVTFFSQAVCASDLSVACNATHMTLTIPEFPGKLKSVDFGKSSIPEMQWHANGIDKEATNGLRLHFRKTLLKTKPSEKCPPYQFYFSSLKLNFYLQSDMVSLVIDPECHCESPVSIVADELCTQDGFMDFEVYSHQTKPALNLETLLVGNSSCQPNFKSQSQGLVRFHIPLNGCGTGQKFEGDKVIYENEIHALWKNLPPSIIFRDSEFRMTVRCYYTKGSVPLNANIKSLLSPVASVKPGPLMLVLQTYPDKSYQQPYRKDEYPLVRYLRQPIYMEVTVLNRNDPSIKLVLDDCWATSSRDPASVPQWHIVVDGCEYELDNYRTTFHPAGSSVVHPTHYQRFDVKTFAFVSEAQGLSSLIYFHCSALICNPGSLDSPLCSVTCPAPLRSKRDDMVPNRHEIAKDTASKTVTIVAALVGSVVIVGFIYYLHKERTMRLNH</sequence>
<evidence type="ECO:0000256" key="33">
    <source>
        <dbReference type="ARBA" id="ARBA00093567"/>
    </source>
</evidence>
<comment type="catalytic activity">
    <reaction evidence="26">
        <text>(3R)-1,4-thiomorpholine-3-carboxylate + NAD(+) = 3,4-dehydrothiomorpholine-3-carboxylate + NADH + 2 H(+)</text>
        <dbReference type="Rhea" id="RHEA:12504"/>
        <dbReference type="ChEBI" id="CHEBI:15378"/>
        <dbReference type="ChEBI" id="CHEBI:57540"/>
        <dbReference type="ChEBI" id="CHEBI:57945"/>
        <dbReference type="ChEBI" id="CHEBI:58517"/>
        <dbReference type="ChEBI" id="CHEBI:176873"/>
        <dbReference type="EC" id="1.5.1.25"/>
    </reaction>
    <physiologicalReaction direction="right-to-left" evidence="26">
        <dbReference type="Rhea" id="RHEA:12506"/>
    </physiologicalReaction>
</comment>
<protein>
    <recommendedName>
        <fullName evidence="3">Ketimine reductase mu-crystallin</fullName>
        <ecNumber evidence="34">1.5.1.1</ecNumber>
        <ecNumber evidence="2">1.5.1.25</ecNumber>
    </recommendedName>
    <alternativeName>
        <fullName evidence="35">1-piperideine-2-carboxylate/1-pyrroline-2-carboxylate reductase</fullName>
    </alternativeName>
    <alternativeName>
        <fullName evidence="16">NADP-regulated thyroid-hormone-binding protein</fullName>
    </alternativeName>
    <alternativeName>
        <fullName evidence="20">Zona pellucida glycoprotein 2</fullName>
    </alternativeName>
    <alternativeName>
        <fullName evidence="19">Zona pellucida protein A</fullName>
    </alternativeName>
    <alternativeName>
        <fullName evidence="18">Zona pellucida sperm-binding protein 2</fullName>
    </alternativeName>
</protein>
<evidence type="ECO:0000256" key="3">
    <source>
        <dbReference type="ARBA" id="ARBA00015173"/>
    </source>
</evidence>
<organism evidence="38 39">
    <name type="scientific">Cricetulus griseus</name>
    <name type="common">Chinese hamster</name>
    <name type="synonym">Cricetulus barabensis griseus</name>
    <dbReference type="NCBI Taxonomy" id="10029"/>
    <lineage>
        <taxon>Eukaryota</taxon>
        <taxon>Metazoa</taxon>
        <taxon>Chordata</taxon>
        <taxon>Craniata</taxon>
        <taxon>Vertebrata</taxon>
        <taxon>Euteleostomi</taxon>
        <taxon>Mammalia</taxon>
        <taxon>Eutheria</taxon>
        <taxon>Euarchontoglires</taxon>
        <taxon>Glires</taxon>
        <taxon>Rodentia</taxon>
        <taxon>Myomorpha</taxon>
        <taxon>Muroidea</taxon>
        <taxon>Cricetidae</taxon>
        <taxon>Cricetinae</taxon>
        <taxon>Cricetulus</taxon>
    </lineage>
</organism>
<dbReference type="Gene3D" id="3.30.1780.10">
    <property type="entry name" value="ornithine cyclodeaminase, domain 1"/>
    <property type="match status" value="1"/>
</dbReference>
<evidence type="ECO:0000256" key="17">
    <source>
        <dbReference type="ARBA" id="ARBA00038403"/>
    </source>
</evidence>
<comment type="catalytic activity">
    <reaction evidence="27">
        <text>(S)-cystathionine ketimine + NADPH + 2 H(+) = (3R,5S)-2,3,5,6,7-pentahydro-1,4-thiazepine-3,5-dicarboxylate + NADP(+)</text>
        <dbReference type="Rhea" id="RHEA:68036"/>
        <dbReference type="ChEBI" id="CHEBI:15378"/>
        <dbReference type="ChEBI" id="CHEBI:57783"/>
        <dbReference type="ChEBI" id="CHEBI:58349"/>
        <dbReference type="ChEBI" id="CHEBI:176808"/>
        <dbReference type="ChEBI" id="CHEBI:176810"/>
    </reaction>
    <physiologicalReaction direction="left-to-right" evidence="27">
        <dbReference type="Rhea" id="RHEA:68037"/>
    </physiologicalReaction>
</comment>
<evidence type="ECO:0000256" key="14">
    <source>
        <dbReference type="ARBA" id="ARBA00023279"/>
    </source>
</evidence>
<keyword evidence="11" id="KW-1015">Disulfide bond</keyword>
<evidence type="ECO:0000313" key="38">
    <source>
        <dbReference type="EMBL" id="EGW07613.1"/>
    </source>
</evidence>
<dbReference type="Pfam" id="PF23740">
    <property type="entry name" value="Ig_ZP2_3rd"/>
    <property type="match status" value="1"/>
</dbReference>
<evidence type="ECO:0000256" key="31">
    <source>
        <dbReference type="ARBA" id="ARBA00093264"/>
    </source>
</evidence>
<comment type="catalytic activity">
    <reaction evidence="28">
        <text>(R)-lanthionine ketimine + NADPH + 2 H(+) = (3R,5R)-1,4-thiomorpholine-3,5-dicarboxylate + NADP(+)</text>
        <dbReference type="Rhea" id="RHEA:68040"/>
        <dbReference type="ChEBI" id="CHEBI:15378"/>
        <dbReference type="ChEBI" id="CHEBI:57783"/>
        <dbReference type="ChEBI" id="CHEBI:58349"/>
        <dbReference type="ChEBI" id="CHEBI:176891"/>
        <dbReference type="ChEBI" id="CHEBI:176892"/>
    </reaction>
    <physiologicalReaction direction="left-to-right" evidence="28">
        <dbReference type="Rhea" id="RHEA:68041"/>
    </physiologicalReaction>
</comment>
<dbReference type="Gene3D" id="2.60.40.4100">
    <property type="entry name" value="Zona pellucida, ZP-C domain"/>
    <property type="match status" value="1"/>
</dbReference>
<dbReference type="PANTHER" id="PTHR23343:SF4">
    <property type="entry name" value="ZONA PELLUCIDA SPERM-BINDING PROTEIN 2"/>
    <property type="match status" value="1"/>
</dbReference>
<evidence type="ECO:0000256" key="24">
    <source>
        <dbReference type="ARBA" id="ARBA00093197"/>
    </source>
</evidence>
<evidence type="ECO:0000256" key="35">
    <source>
        <dbReference type="ARBA" id="ARBA00093650"/>
    </source>
</evidence>
<keyword evidence="10 36" id="KW-0472">Membrane</keyword>
<evidence type="ECO:0000256" key="22">
    <source>
        <dbReference type="ARBA" id="ARBA00046716"/>
    </source>
</evidence>
<evidence type="ECO:0000256" key="5">
    <source>
        <dbReference type="ARBA" id="ARBA00022525"/>
    </source>
</evidence>
<feature type="transmembrane region" description="Helical" evidence="36">
    <location>
        <begin position="743"/>
        <end position="762"/>
    </location>
</feature>
<evidence type="ECO:0000256" key="26">
    <source>
        <dbReference type="ARBA" id="ARBA00093226"/>
    </source>
</evidence>
<keyword evidence="5" id="KW-0964">Secreted</keyword>
<evidence type="ECO:0000256" key="30">
    <source>
        <dbReference type="ARBA" id="ARBA00093263"/>
    </source>
</evidence>
<evidence type="ECO:0000256" key="25">
    <source>
        <dbReference type="ARBA" id="ARBA00093203"/>
    </source>
</evidence>
<keyword evidence="12" id="KW-0675">Receptor</keyword>
<dbReference type="PANTHER" id="PTHR23343">
    <property type="entry name" value="ZONA PELLUCIDA SPERM-BINDING PROTEIN"/>
    <property type="match status" value="1"/>
</dbReference>
<evidence type="ECO:0000256" key="12">
    <source>
        <dbReference type="ARBA" id="ARBA00023170"/>
    </source>
</evidence>
<comment type="function">
    <text evidence="21">Component of the zona pellucida, an extracellular matrix surrounding oocytes which mediates sperm binding, induction of the acrosome reaction and prevents post-fertilization polyspermy. The zona pellucida is composed of 3 to 4 glycoproteins, ZP1, ZP2, ZP3, and ZP4. ZP2 may act as a secondary sperm receptor.</text>
</comment>
<dbReference type="InterPro" id="IPR042235">
    <property type="entry name" value="ZP-C_dom"/>
</dbReference>
<evidence type="ECO:0000256" key="28">
    <source>
        <dbReference type="ARBA" id="ARBA00093248"/>
    </source>
</evidence>
<feature type="domain" description="ZP" evidence="37">
    <location>
        <begin position="453"/>
        <end position="719"/>
    </location>
</feature>
<comment type="catalytic activity">
    <reaction evidence="32">
        <text>L-pipecolate + NADP(+) = Delta(1)-piperideine-2-carboxylate + NADPH + H(+)</text>
        <dbReference type="Rhea" id="RHEA:12524"/>
        <dbReference type="ChEBI" id="CHEBI:15378"/>
        <dbReference type="ChEBI" id="CHEBI:57783"/>
        <dbReference type="ChEBI" id="CHEBI:58349"/>
        <dbReference type="ChEBI" id="CHEBI:61185"/>
        <dbReference type="ChEBI" id="CHEBI:77631"/>
        <dbReference type="EC" id="1.5.1.1"/>
    </reaction>
    <physiologicalReaction direction="right-to-left" evidence="32">
        <dbReference type="Rhea" id="RHEA:12526"/>
    </physiologicalReaction>
</comment>
<dbReference type="FunFam" id="3.40.50.720:FF:000241">
    <property type="entry name" value="ketimine reductase mu-crystallin"/>
    <property type="match status" value="1"/>
</dbReference>
<name>G3IEI7_CRIGR</name>
<evidence type="ECO:0000256" key="13">
    <source>
        <dbReference type="ARBA" id="ARBA00023180"/>
    </source>
</evidence>
<evidence type="ECO:0000256" key="10">
    <source>
        <dbReference type="ARBA" id="ARBA00023136"/>
    </source>
</evidence>
<evidence type="ECO:0000259" key="37">
    <source>
        <dbReference type="PROSITE" id="PS51034"/>
    </source>
</evidence>
<dbReference type="FunCoup" id="G3IEI7">
    <property type="interactions" value="42"/>
</dbReference>
<dbReference type="EMBL" id="JH002203">
    <property type="protein sequence ID" value="EGW07613.1"/>
    <property type="molecule type" value="Genomic_DNA"/>
</dbReference>
<evidence type="ECO:0000256" key="18">
    <source>
        <dbReference type="ARBA" id="ARBA00040237"/>
    </source>
</evidence>
<dbReference type="GO" id="GO:0047127">
    <property type="term" value="F:thiomorpholine-carboxylate dehydrogenase activity"/>
    <property type="evidence" value="ECO:0007669"/>
    <property type="project" value="UniProtKB-EC"/>
</dbReference>
<evidence type="ECO:0000313" key="39">
    <source>
        <dbReference type="Proteomes" id="UP000001075"/>
    </source>
</evidence>
<dbReference type="InterPro" id="IPR036291">
    <property type="entry name" value="NAD(P)-bd_dom_sf"/>
</dbReference>
<dbReference type="GO" id="GO:0007339">
    <property type="term" value="P:binding of sperm to zona pellucida"/>
    <property type="evidence" value="ECO:0007669"/>
    <property type="project" value="TreeGrafter"/>
</dbReference>
<comment type="subcellular location">
    <subcellularLocation>
        <location evidence="1">Cell membrane</location>
        <topology evidence="1">Single-pass type I membrane protein</topology>
    </subcellularLocation>
    <subcellularLocation>
        <location evidence="15">Zona pellucida</location>
    </subcellularLocation>
</comment>
<dbReference type="Pfam" id="PF23344">
    <property type="entry name" value="ZP-N"/>
    <property type="match status" value="1"/>
</dbReference>
<evidence type="ECO:0000256" key="8">
    <source>
        <dbReference type="ARBA" id="ARBA00022692"/>
    </source>
</evidence>
<dbReference type="InterPro" id="IPR001507">
    <property type="entry name" value="ZP_dom"/>
</dbReference>
<dbReference type="Gene3D" id="2.60.40.3210">
    <property type="entry name" value="Zona pellucida, ZP-N domain"/>
    <property type="match status" value="1"/>
</dbReference>